<keyword evidence="2" id="KW-0812">Transmembrane</keyword>
<protein>
    <submittedName>
        <fullName evidence="3">Uncharacterized protein</fullName>
    </submittedName>
</protein>
<evidence type="ECO:0000256" key="2">
    <source>
        <dbReference type="SAM" id="Phobius"/>
    </source>
</evidence>
<keyword evidence="2" id="KW-1133">Transmembrane helix</keyword>
<dbReference type="AlphaFoldDB" id="A0A2H0TXG4"/>
<sequence>MPVKKNKKKEHEDKPNKKSKKGKKKVLKKISKKSKKDSQEIKKAVRDLPSVLMQEMNKQTEVRDETEKINVPVSREISIPVKKKTAQIYSSPKNSSVWLWSAVIIFTLVIFILWIMSIGNLFFDNKGNSNGPLDSLQDSKGELQSIFKNFNDDKDKNTQNLKNLLTSSTLEANTTSTVNLQKLQDAMHSLFVSTTTDVNNNLTTTTKNQ</sequence>
<evidence type="ECO:0000313" key="4">
    <source>
        <dbReference type="Proteomes" id="UP000230852"/>
    </source>
</evidence>
<accession>A0A2H0TXG4</accession>
<comment type="caution">
    <text evidence="3">The sequence shown here is derived from an EMBL/GenBank/DDBJ whole genome shotgun (WGS) entry which is preliminary data.</text>
</comment>
<dbReference type="EMBL" id="PFBU01000084">
    <property type="protein sequence ID" value="PIR77914.1"/>
    <property type="molecule type" value="Genomic_DNA"/>
</dbReference>
<feature type="transmembrane region" description="Helical" evidence="2">
    <location>
        <begin position="97"/>
        <end position="123"/>
    </location>
</feature>
<proteinExistence type="predicted"/>
<dbReference type="Proteomes" id="UP000230852">
    <property type="component" value="Unassembled WGS sequence"/>
</dbReference>
<name>A0A2H0TXG4_9BACT</name>
<feature type="region of interest" description="Disordered" evidence="1">
    <location>
        <begin position="1"/>
        <end position="41"/>
    </location>
</feature>
<organism evidence="3 4">
    <name type="scientific">Candidatus Magasanikbacteria bacterium CG10_big_fil_rev_8_21_14_0_10_36_16</name>
    <dbReference type="NCBI Taxonomy" id="1974645"/>
    <lineage>
        <taxon>Bacteria</taxon>
        <taxon>Candidatus Magasanikiibacteriota</taxon>
    </lineage>
</organism>
<feature type="compositionally biased region" description="Basic residues" evidence="1">
    <location>
        <begin position="17"/>
        <end position="35"/>
    </location>
</feature>
<evidence type="ECO:0000256" key="1">
    <source>
        <dbReference type="SAM" id="MobiDB-lite"/>
    </source>
</evidence>
<evidence type="ECO:0000313" key="3">
    <source>
        <dbReference type="EMBL" id="PIR77914.1"/>
    </source>
</evidence>
<gene>
    <name evidence="3" type="ORF">COU28_04365</name>
</gene>
<keyword evidence="2" id="KW-0472">Membrane</keyword>
<reference evidence="4" key="1">
    <citation type="submission" date="2017-09" db="EMBL/GenBank/DDBJ databases">
        <title>Depth-based differentiation of microbial function through sediment-hosted aquifers and enrichment of novel symbionts in the deep terrestrial subsurface.</title>
        <authorList>
            <person name="Probst A.J."/>
            <person name="Ladd B."/>
            <person name="Jarett J.K."/>
            <person name="Geller-Mcgrath D.E."/>
            <person name="Sieber C.M.K."/>
            <person name="Emerson J.B."/>
            <person name="Anantharaman K."/>
            <person name="Thomas B.C."/>
            <person name="Malmstrom R."/>
            <person name="Stieglmeier M."/>
            <person name="Klingl A."/>
            <person name="Woyke T."/>
            <person name="Ryan C.M."/>
            <person name="Banfield J.F."/>
        </authorList>
    </citation>
    <scope>NUCLEOTIDE SEQUENCE [LARGE SCALE GENOMIC DNA]</scope>
</reference>